<keyword evidence="3 4" id="KW-0443">Lipid metabolism</keyword>
<dbReference type="GO" id="GO:0016042">
    <property type="term" value="P:lipid catabolic process"/>
    <property type="evidence" value="ECO:0007669"/>
    <property type="project" value="UniProtKB-UniRule"/>
</dbReference>
<feature type="domain" description="PNPLA" evidence="6">
    <location>
        <begin position="29"/>
        <end position="219"/>
    </location>
</feature>
<comment type="caution">
    <text evidence="7">The sequence shown here is derived from an EMBL/GenBank/DDBJ whole genome shotgun (WGS) entry which is preliminary data.</text>
</comment>
<dbReference type="PROSITE" id="PS51635">
    <property type="entry name" value="PNPLA"/>
    <property type="match status" value="1"/>
</dbReference>
<evidence type="ECO:0000259" key="6">
    <source>
        <dbReference type="PROSITE" id="PS51635"/>
    </source>
</evidence>
<dbReference type="Gene3D" id="2.40.160.50">
    <property type="entry name" value="membrane protein fhac: a member of the omp85/tpsb transporter family"/>
    <property type="match status" value="1"/>
</dbReference>
<protein>
    <recommendedName>
        <fullName evidence="6">PNPLA domain-containing protein</fullName>
    </recommendedName>
</protein>
<dbReference type="PANTHER" id="PTHR14226">
    <property type="entry name" value="NEUROPATHY TARGET ESTERASE/SWISS CHEESE D.MELANOGASTER"/>
    <property type="match status" value="1"/>
</dbReference>
<feature type="short sequence motif" description="DGA/G" evidence="4">
    <location>
        <begin position="206"/>
        <end position="208"/>
    </location>
</feature>
<gene>
    <name evidence="7" type="ORF">F8C82_13430</name>
</gene>
<keyword evidence="2 4" id="KW-0442">Lipid degradation</keyword>
<proteinExistence type="predicted"/>
<organism evidence="7 8">
    <name type="scientific">Phaeocystidibacter marisrubri</name>
    <dbReference type="NCBI Taxonomy" id="1577780"/>
    <lineage>
        <taxon>Bacteria</taxon>
        <taxon>Pseudomonadati</taxon>
        <taxon>Bacteroidota</taxon>
        <taxon>Flavobacteriia</taxon>
        <taxon>Flavobacteriales</taxon>
        <taxon>Phaeocystidibacteraceae</taxon>
        <taxon>Phaeocystidibacter</taxon>
    </lineage>
</organism>
<dbReference type="GO" id="GO:0016787">
    <property type="term" value="F:hydrolase activity"/>
    <property type="evidence" value="ECO:0007669"/>
    <property type="project" value="UniProtKB-UniRule"/>
</dbReference>
<sequence length="721" mass="81497">MQMNKAKLLLFTLLFSTLSHAQERPKVGLALSGGGAKSMMHIGVIRELENQNIRPDYVTGTSMGAIIGAMYCMGFSADDIEGLLNEVDWDALLNNNIPRYRLSYLDRSSDDRYTLTLAIDSSGIKIPDAVNSGQYVLTTLSYLLQEVHDSTNFAKFNIPFSCITTNLETGEEVVFDSGDLAHVLRASSAFPSIFSPFELEGELHVDGGIKNNLPISLLREKGMDIIIASDAQSGLYTRDQLTNMVSILEQVGSYPNMENYREQLKDATVVIHPELDEFSIVSYEFRDEIIRRGAEATLEHSEELSQWAASEPLPERTAPYPSRQLYVDTIIVHGATLTSDRFVRSTLGIAPKDTTDSEDIIAGIERLYGSRFYKQVDYRIHKTRNGEKEMHIFVVESEDNTQARLGIHYDDDYKMGVLLNVTVRNALVKNSKFSLDFVLSENPRGELSYIFERGFIPAFGFKSDFHQFNANVYENGSPISEYTYTDFGTEIFLHSTLWDLYTIGGGVRFENIDISEPILRSEIQESNTTYLNYFGFIDFDSFDRTYKPTSGFQLNGEFKLISEQIDFKTYAEPISILHIQYDQAFCFSDRVGARTRILGATTIGPNAPYPYSIFLGSMGENYTQHIFPFVGYRYMELFGRNALTFRADVWYEAFPNHFFTAIANVGTLEATVDELFNSSVILDGYGISYGYKSPLGPLEITLSKSSNHSRIDTYVRLGFWF</sequence>
<reference evidence="7 8" key="1">
    <citation type="submission" date="2019-10" db="EMBL/GenBank/DDBJ databases">
        <title>Genome sequence of Phaeocystidibacter marisrubri JCM30614 (type strain).</title>
        <authorList>
            <person name="Bowman J.P."/>
        </authorList>
    </citation>
    <scope>NUCLEOTIDE SEQUENCE [LARGE SCALE GENOMIC DNA]</scope>
    <source>
        <strain evidence="7 8">JCM 30614</strain>
    </source>
</reference>
<feature type="active site" description="Proton acceptor" evidence="4">
    <location>
        <position position="206"/>
    </location>
</feature>
<dbReference type="InterPro" id="IPR043864">
    <property type="entry name" value="Omp85-like_dom"/>
</dbReference>
<dbReference type="PANTHER" id="PTHR14226:SF29">
    <property type="entry name" value="NEUROPATHY TARGET ESTERASE SWS"/>
    <property type="match status" value="1"/>
</dbReference>
<comment type="caution">
    <text evidence="4">Lacks conserved residue(s) required for the propagation of feature annotation.</text>
</comment>
<feature type="signal peptide" evidence="5">
    <location>
        <begin position="1"/>
        <end position="21"/>
    </location>
</feature>
<keyword evidence="1 4" id="KW-0378">Hydrolase</keyword>
<dbReference type="OrthoDB" id="9770965at2"/>
<evidence type="ECO:0000256" key="2">
    <source>
        <dbReference type="ARBA" id="ARBA00022963"/>
    </source>
</evidence>
<dbReference type="SUPFAM" id="SSF52151">
    <property type="entry name" value="FabD/lysophospholipase-like"/>
    <property type="match status" value="1"/>
</dbReference>
<dbReference type="AlphaFoldDB" id="A0A6L3ZD04"/>
<dbReference type="InterPro" id="IPR050301">
    <property type="entry name" value="NTE"/>
</dbReference>
<dbReference type="InterPro" id="IPR002641">
    <property type="entry name" value="PNPLA_dom"/>
</dbReference>
<evidence type="ECO:0000256" key="5">
    <source>
        <dbReference type="SAM" id="SignalP"/>
    </source>
</evidence>
<dbReference type="Pfam" id="PF19143">
    <property type="entry name" value="Omp85_2"/>
    <property type="match status" value="1"/>
</dbReference>
<evidence type="ECO:0000256" key="1">
    <source>
        <dbReference type="ARBA" id="ARBA00022801"/>
    </source>
</evidence>
<feature type="active site" description="Nucleophile" evidence="4">
    <location>
        <position position="62"/>
    </location>
</feature>
<dbReference type="EMBL" id="WBVQ01000003">
    <property type="protein sequence ID" value="KAB2815098.1"/>
    <property type="molecule type" value="Genomic_DNA"/>
</dbReference>
<dbReference type="Gene3D" id="3.10.20.310">
    <property type="entry name" value="membrane protein fhac"/>
    <property type="match status" value="1"/>
</dbReference>
<dbReference type="Proteomes" id="UP000484164">
    <property type="component" value="Unassembled WGS sequence"/>
</dbReference>
<evidence type="ECO:0000313" key="8">
    <source>
        <dbReference type="Proteomes" id="UP000484164"/>
    </source>
</evidence>
<accession>A0A6L3ZD04</accession>
<dbReference type="Pfam" id="PF01734">
    <property type="entry name" value="Patatin"/>
    <property type="match status" value="1"/>
</dbReference>
<dbReference type="InterPro" id="IPR016035">
    <property type="entry name" value="Acyl_Trfase/lysoPLipase"/>
</dbReference>
<evidence type="ECO:0000256" key="4">
    <source>
        <dbReference type="PROSITE-ProRule" id="PRU01161"/>
    </source>
</evidence>
<keyword evidence="5" id="KW-0732">Signal</keyword>
<dbReference type="Gene3D" id="3.40.1090.10">
    <property type="entry name" value="Cytosolic phospholipase A2 catalytic domain"/>
    <property type="match status" value="2"/>
</dbReference>
<evidence type="ECO:0000313" key="7">
    <source>
        <dbReference type="EMBL" id="KAB2815098.1"/>
    </source>
</evidence>
<name>A0A6L3ZD04_9FLAO</name>
<dbReference type="CDD" id="cd07205">
    <property type="entry name" value="Pat_PNPLA6_PNPLA7_NTE1_like"/>
    <property type="match status" value="1"/>
</dbReference>
<feature type="chain" id="PRO_5026901279" description="PNPLA domain-containing protein" evidence="5">
    <location>
        <begin position="22"/>
        <end position="721"/>
    </location>
</feature>
<keyword evidence="8" id="KW-1185">Reference proteome</keyword>
<evidence type="ECO:0000256" key="3">
    <source>
        <dbReference type="ARBA" id="ARBA00023098"/>
    </source>
</evidence>
<feature type="short sequence motif" description="GXSXG" evidence="4">
    <location>
        <begin position="60"/>
        <end position="64"/>
    </location>
</feature>